<protein>
    <recommendedName>
        <fullName evidence="5">Secreted protein</fullName>
    </recommendedName>
</protein>
<dbReference type="EMBL" id="CP036273">
    <property type="protein sequence ID" value="QDU19338.1"/>
    <property type="molecule type" value="Genomic_DNA"/>
</dbReference>
<feature type="chain" id="PRO_5021825055" description="Secreted protein" evidence="2">
    <location>
        <begin position="30"/>
        <end position="122"/>
    </location>
</feature>
<gene>
    <name evidence="3" type="ORF">ETAA1_12440</name>
</gene>
<reference evidence="3 4" key="1">
    <citation type="submission" date="2019-02" db="EMBL/GenBank/DDBJ databases">
        <title>Deep-cultivation of Planctomycetes and their phenomic and genomic characterization uncovers novel biology.</title>
        <authorList>
            <person name="Wiegand S."/>
            <person name="Jogler M."/>
            <person name="Boedeker C."/>
            <person name="Pinto D."/>
            <person name="Vollmers J."/>
            <person name="Rivas-Marin E."/>
            <person name="Kohn T."/>
            <person name="Peeters S.H."/>
            <person name="Heuer A."/>
            <person name="Rast P."/>
            <person name="Oberbeckmann S."/>
            <person name="Bunk B."/>
            <person name="Jeske O."/>
            <person name="Meyerdierks A."/>
            <person name="Storesund J.E."/>
            <person name="Kallscheuer N."/>
            <person name="Luecker S."/>
            <person name="Lage O.M."/>
            <person name="Pohl T."/>
            <person name="Merkel B.J."/>
            <person name="Hornburger P."/>
            <person name="Mueller R.-W."/>
            <person name="Bruemmer F."/>
            <person name="Labrenz M."/>
            <person name="Spormann A.M."/>
            <person name="Op den Camp H."/>
            <person name="Overmann J."/>
            <person name="Amann R."/>
            <person name="Jetten M.S.M."/>
            <person name="Mascher T."/>
            <person name="Medema M.H."/>
            <person name="Devos D.P."/>
            <person name="Kaster A.-K."/>
            <person name="Ovreas L."/>
            <person name="Rohde M."/>
            <person name="Galperin M.Y."/>
            <person name="Jogler C."/>
        </authorList>
    </citation>
    <scope>NUCLEOTIDE SEQUENCE [LARGE SCALE GENOMIC DNA]</scope>
    <source>
        <strain evidence="3 4">ETA_A1</strain>
    </source>
</reference>
<keyword evidence="4" id="KW-1185">Reference proteome</keyword>
<organism evidence="3 4">
    <name type="scientific">Urbifossiella limnaea</name>
    <dbReference type="NCBI Taxonomy" id="2528023"/>
    <lineage>
        <taxon>Bacteria</taxon>
        <taxon>Pseudomonadati</taxon>
        <taxon>Planctomycetota</taxon>
        <taxon>Planctomycetia</taxon>
        <taxon>Gemmatales</taxon>
        <taxon>Gemmataceae</taxon>
        <taxon>Urbifossiella</taxon>
    </lineage>
</organism>
<name>A0A517XPB1_9BACT</name>
<evidence type="ECO:0000313" key="4">
    <source>
        <dbReference type="Proteomes" id="UP000319576"/>
    </source>
</evidence>
<dbReference type="PROSITE" id="PS51257">
    <property type="entry name" value="PROKAR_LIPOPROTEIN"/>
    <property type="match status" value="1"/>
</dbReference>
<dbReference type="RefSeq" id="WP_145235258.1">
    <property type="nucleotide sequence ID" value="NZ_CP036273.1"/>
</dbReference>
<accession>A0A517XPB1</accession>
<dbReference type="AlphaFoldDB" id="A0A517XPB1"/>
<dbReference type="Proteomes" id="UP000319576">
    <property type="component" value="Chromosome"/>
</dbReference>
<feature type="signal peptide" evidence="2">
    <location>
        <begin position="1"/>
        <end position="29"/>
    </location>
</feature>
<evidence type="ECO:0000313" key="3">
    <source>
        <dbReference type="EMBL" id="QDU19338.1"/>
    </source>
</evidence>
<proteinExistence type="predicted"/>
<dbReference type="KEGG" id="uli:ETAA1_12440"/>
<sequence length="122" mass="11779" precursor="true">MLRPLLQSVRGWAAAVLAAAAVASTPAAAAAGCGDYVVVRDGTEATDHPAAPEPCHGPGCHGAPTRAPIAPVAPPTIGSPKDAVTLGALDPPAAAGSPFPPPTSDACPDGPSVGVFHPPRAG</sequence>
<feature type="region of interest" description="Disordered" evidence="1">
    <location>
        <begin position="45"/>
        <end position="122"/>
    </location>
</feature>
<evidence type="ECO:0000256" key="1">
    <source>
        <dbReference type="SAM" id="MobiDB-lite"/>
    </source>
</evidence>
<keyword evidence="2" id="KW-0732">Signal</keyword>
<evidence type="ECO:0008006" key="5">
    <source>
        <dbReference type="Google" id="ProtNLM"/>
    </source>
</evidence>
<evidence type="ECO:0000256" key="2">
    <source>
        <dbReference type="SAM" id="SignalP"/>
    </source>
</evidence>